<reference evidence="2 3" key="2">
    <citation type="submission" date="2018-11" db="EMBL/GenBank/DDBJ databases">
        <authorList>
            <consortium name="Pathogen Informatics"/>
        </authorList>
    </citation>
    <scope>NUCLEOTIDE SEQUENCE [LARGE SCALE GENOMIC DNA]</scope>
</reference>
<dbReference type="EMBL" id="UZAD01004460">
    <property type="protein sequence ID" value="VDN86962.1"/>
    <property type="molecule type" value="Genomic_DNA"/>
</dbReference>
<evidence type="ECO:0000313" key="2">
    <source>
        <dbReference type="EMBL" id="VDN86962.1"/>
    </source>
</evidence>
<dbReference type="WBParaSite" id="BPAG_0000581301-mRNA-1">
    <property type="protein sequence ID" value="BPAG_0000581301-mRNA-1"/>
    <property type="gene ID" value="BPAG_0000581301"/>
</dbReference>
<evidence type="ECO:0000256" key="1">
    <source>
        <dbReference type="SAM" id="MobiDB-lite"/>
    </source>
</evidence>
<dbReference type="Proteomes" id="UP000278627">
    <property type="component" value="Unassembled WGS sequence"/>
</dbReference>
<name>A0A0N4TC75_BRUPA</name>
<sequence length="91" mass="10237">MMFGNNEDELFSTTTPLAPNGEASEKDLRHHTHKYAVVVNFLGDFNARSSSTSLQKLSENRECISIQDCHLTDHGLKYQRSITCLSHLNNA</sequence>
<accession>A0A0N4TC75</accession>
<protein>
    <submittedName>
        <fullName evidence="4">Endo/exonuclease/phosphatase domain-containing protein</fullName>
    </submittedName>
</protein>
<feature type="region of interest" description="Disordered" evidence="1">
    <location>
        <begin position="1"/>
        <end position="28"/>
    </location>
</feature>
<evidence type="ECO:0000313" key="4">
    <source>
        <dbReference type="WBParaSite" id="BPAG_0000581301-mRNA-1"/>
    </source>
</evidence>
<feature type="compositionally biased region" description="Acidic residues" evidence="1">
    <location>
        <begin position="1"/>
        <end position="10"/>
    </location>
</feature>
<gene>
    <name evidence="2" type="ORF">BPAG_LOCUS5776</name>
</gene>
<dbReference type="AlphaFoldDB" id="A0A0N4TC75"/>
<evidence type="ECO:0000313" key="3">
    <source>
        <dbReference type="Proteomes" id="UP000278627"/>
    </source>
</evidence>
<proteinExistence type="predicted"/>
<keyword evidence="3" id="KW-1185">Reference proteome</keyword>
<organism evidence="4">
    <name type="scientific">Brugia pahangi</name>
    <name type="common">Filarial nematode worm</name>
    <dbReference type="NCBI Taxonomy" id="6280"/>
    <lineage>
        <taxon>Eukaryota</taxon>
        <taxon>Metazoa</taxon>
        <taxon>Ecdysozoa</taxon>
        <taxon>Nematoda</taxon>
        <taxon>Chromadorea</taxon>
        <taxon>Rhabditida</taxon>
        <taxon>Spirurina</taxon>
        <taxon>Spiruromorpha</taxon>
        <taxon>Filarioidea</taxon>
        <taxon>Onchocercidae</taxon>
        <taxon>Brugia</taxon>
    </lineage>
</organism>
<reference evidence="4" key="1">
    <citation type="submission" date="2017-02" db="UniProtKB">
        <authorList>
            <consortium name="WormBaseParasite"/>
        </authorList>
    </citation>
    <scope>IDENTIFICATION</scope>
</reference>